<comment type="caution">
    <text evidence="4">The sequence shown here is derived from an EMBL/GenBank/DDBJ whole genome shotgun (WGS) entry which is preliminary data.</text>
</comment>
<keyword evidence="5" id="KW-1185">Reference proteome</keyword>
<feature type="non-terminal residue" evidence="4">
    <location>
        <position position="190"/>
    </location>
</feature>
<dbReference type="OrthoDB" id="412791at2759"/>
<feature type="non-terminal residue" evidence="4">
    <location>
        <position position="1"/>
    </location>
</feature>
<evidence type="ECO:0000259" key="3">
    <source>
        <dbReference type="PROSITE" id="PS50103"/>
    </source>
</evidence>
<evidence type="ECO:0000313" key="5">
    <source>
        <dbReference type="Proteomes" id="UP000654075"/>
    </source>
</evidence>
<organism evidence="4 5">
    <name type="scientific">Polarella glacialis</name>
    <name type="common">Dinoflagellate</name>
    <dbReference type="NCBI Taxonomy" id="89957"/>
    <lineage>
        <taxon>Eukaryota</taxon>
        <taxon>Sar</taxon>
        <taxon>Alveolata</taxon>
        <taxon>Dinophyceae</taxon>
        <taxon>Suessiales</taxon>
        <taxon>Suessiaceae</taxon>
        <taxon>Polarella</taxon>
    </lineage>
</organism>
<dbReference type="Proteomes" id="UP000654075">
    <property type="component" value="Unassembled WGS sequence"/>
</dbReference>
<dbReference type="GO" id="GO:0008270">
    <property type="term" value="F:zinc ion binding"/>
    <property type="evidence" value="ECO:0007669"/>
    <property type="project" value="UniProtKB-KW"/>
</dbReference>
<keyword evidence="1" id="KW-0862">Zinc</keyword>
<feature type="domain" description="C3H1-type" evidence="3">
    <location>
        <begin position="71"/>
        <end position="101"/>
    </location>
</feature>
<keyword evidence="1" id="KW-0479">Metal-binding</keyword>
<dbReference type="InterPro" id="IPR000571">
    <property type="entry name" value="Znf_CCCH"/>
</dbReference>
<gene>
    <name evidence="4" type="ORF">PGLA1383_LOCUS5629</name>
</gene>
<accession>A0A813DMC6</accession>
<dbReference type="AlphaFoldDB" id="A0A813DMC6"/>
<evidence type="ECO:0000256" key="1">
    <source>
        <dbReference type="PROSITE-ProRule" id="PRU00723"/>
    </source>
</evidence>
<dbReference type="PROSITE" id="PS50103">
    <property type="entry name" value="ZF_C3H1"/>
    <property type="match status" value="1"/>
</dbReference>
<proteinExistence type="predicted"/>
<name>A0A813DMC6_POLGL</name>
<feature type="compositionally biased region" description="Low complexity" evidence="2">
    <location>
        <begin position="34"/>
        <end position="44"/>
    </location>
</feature>
<evidence type="ECO:0000256" key="2">
    <source>
        <dbReference type="SAM" id="MobiDB-lite"/>
    </source>
</evidence>
<keyword evidence="1" id="KW-0863">Zinc-finger</keyword>
<dbReference type="EMBL" id="CAJNNV010002216">
    <property type="protein sequence ID" value="CAE8586782.1"/>
    <property type="molecule type" value="Genomic_DNA"/>
</dbReference>
<feature type="region of interest" description="Disordered" evidence="2">
    <location>
        <begin position="34"/>
        <end position="61"/>
    </location>
</feature>
<evidence type="ECO:0000313" key="4">
    <source>
        <dbReference type="EMBL" id="CAE8586782.1"/>
    </source>
</evidence>
<feature type="zinc finger region" description="C3H1-type" evidence="1">
    <location>
        <begin position="71"/>
        <end position="101"/>
    </location>
</feature>
<sequence>EEKSAANSVGDLFAETSCLKANSYFAEASTEFASGSSSSVSDWSGQDQEADAPPSLVDEKTASPGSFGHPELCQRPCLFFMDGTCSSGSECRFCHLAHAKRPPHLDKRSRLLLSAMSFSEVQELVLPIILEKLNSMGCLQAEVVIALNKLSASASYRGKYLQGSTDKSFWMAPFPGVHKKRADNLQGALR</sequence>
<protein>
    <recommendedName>
        <fullName evidence="3">C3H1-type domain-containing protein</fullName>
    </recommendedName>
</protein>
<reference evidence="4" key="1">
    <citation type="submission" date="2021-02" db="EMBL/GenBank/DDBJ databases">
        <authorList>
            <person name="Dougan E. K."/>
            <person name="Rhodes N."/>
            <person name="Thang M."/>
            <person name="Chan C."/>
        </authorList>
    </citation>
    <scope>NUCLEOTIDE SEQUENCE</scope>
</reference>